<dbReference type="EMBL" id="LT670817">
    <property type="protein sequence ID" value="SHG96119.1"/>
    <property type="molecule type" value="Genomic_DNA"/>
</dbReference>
<dbReference type="InterPro" id="IPR015813">
    <property type="entry name" value="Pyrv/PenolPyrv_kinase-like_dom"/>
</dbReference>
<dbReference type="PANTHER" id="PTHR42905">
    <property type="entry name" value="PHOSPHOENOLPYRUVATE CARBOXYLASE"/>
    <property type="match status" value="1"/>
</dbReference>
<dbReference type="Proteomes" id="UP000189796">
    <property type="component" value="Chromosome I"/>
</dbReference>
<dbReference type="Gene3D" id="3.20.20.60">
    <property type="entry name" value="Phosphoenolpyruvate-binding domains"/>
    <property type="match status" value="1"/>
</dbReference>
<dbReference type="SUPFAM" id="SSF51621">
    <property type="entry name" value="Phosphoenolpyruvate/pyruvate domain"/>
    <property type="match status" value="1"/>
</dbReference>
<dbReference type="CDD" id="cd00377">
    <property type="entry name" value="ICL_PEPM"/>
    <property type="match status" value="1"/>
</dbReference>
<dbReference type="GO" id="GO:0016833">
    <property type="term" value="F:oxo-acid-lyase activity"/>
    <property type="evidence" value="ECO:0007669"/>
    <property type="project" value="UniProtKB-ARBA"/>
</dbReference>
<dbReference type="PANTHER" id="PTHR42905:SF5">
    <property type="entry name" value="CARBOXYVINYL-CARBOXYPHOSPHONATE PHOSPHORYLMUTASE, CHLOROPLASTIC"/>
    <property type="match status" value="1"/>
</dbReference>
<dbReference type="Pfam" id="PF13714">
    <property type="entry name" value="PEP_mutase"/>
    <property type="match status" value="1"/>
</dbReference>
<sequence>MTTSHIQTLRTMLRDEKGIILPGAPNALAARIIADLGFRAVYLTGAGLTNMHLGLPDLGFMDLSQVADHVMAIRCVIDLPLIVDIDTGFGNAINVTHTVRILEQAGASAIQIEDQRAPKRCGHFDGKDLISLEEMAGKVRAAVDTRRQDLVVIARTDACAVEGFEAAIERAGRYIEAGADVTFVEAPESLEDLKAVPRRLKAPQLVNMVLGGKTPIVDEKAAAEMGFSLVLYANAALQGAVHGMQSTLSALKEKGVLDERAVTSFAERQRLVDKQAFDLMESRYAARATGENG</sequence>
<organism evidence="1 2">
    <name type="scientific">Bradyrhizobium erythrophlei</name>
    <dbReference type="NCBI Taxonomy" id="1437360"/>
    <lineage>
        <taxon>Bacteria</taxon>
        <taxon>Pseudomonadati</taxon>
        <taxon>Pseudomonadota</taxon>
        <taxon>Alphaproteobacteria</taxon>
        <taxon>Hyphomicrobiales</taxon>
        <taxon>Nitrobacteraceae</taxon>
        <taxon>Bradyrhizobium</taxon>
    </lineage>
</organism>
<evidence type="ECO:0000313" key="1">
    <source>
        <dbReference type="EMBL" id="SHG96119.1"/>
    </source>
</evidence>
<dbReference type="InterPro" id="IPR039556">
    <property type="entry name" value="ICL/PEPM"/>
</dbReference>
<protein>
    <submittedName>
        <fullName evidence="1">2-Methylisocitrate lyase, PEP mutase family</fullName>
    </submittedName>
</protein>
<dbReference type="InterPro" id="IPR040442">
    <property type="entry name" value="Pyrv_kinase-like_dom_sf"/>
</dbReference>
<gene>
    <name evidence="1" type="ORF">SAMN05443248_3203</name>
</gene>
<reference evidence="1 2" key="1">
    <citation type="submission" date="2016-11" db="EMBL/GenBank/DDBJ databases">
        <authorList>
            <person name="Jaros S."/>
            <person name="Januszkiewicz K."/>
            <person name="Wedrychowicz H."/>
        </authorList>
    </citation>
    <scope>NUCLEOTIDE SEQUENCE [LARGE SCALE GENOMIC DNA]</scope>
    <source>
        <strain evidence="1 2">GAS138</strain>
    </source>
</reference>
<keyword evidence="1" id="KW-0456">Lyase</keyword>
<name>A0A1M5P3X6_9BRAD</name>
<accession>A0A1M5P3X6</accession>
<dbReference type="AlphaFoldDB" id="A0A1M5P3X6"/>
<evidence type="ECO:0000313" key="2">
    <source>
        <dbReference type="Proteomes" id="UP000189796"/>
    </source>
</evidence>
<proteinExistence type="predicted"/>